<dbReference type="AlphaFoldDB" id="A0A7I7K3K7"/>
<sequence length="375" mass="40735">MVTRYQLPDTADLRRLGEPHEIAITVYAETQPGPDHRDTNLLTAKSAVDAALRAMRERGVGGGVEQRLRDRWDQIAGSELWLRPSRSLALFLADDFHEVYVLPNALVTQSQVGIYFDIGQLVRAVTTPQEAYALTLSASGWNLWQATASTRAEELPLTGEYAVDVAEATHRATVRDRDHVGRLVGDEGKKVLLETYAKRVAEAVETELGLVDPAATQPLFLFATDPLLNLYRGLDHKRHVVPVPGAPDALRPDQIDDAIRPQLATLNAARITALADDIGDGVARGLVATDLADIARAAVAGAVSTLIYDFTVDILGRLDDTDGRLDYRDDGYDLLSRIAVTVLERGGNVIAARSEEVAADIWNGTAVAGLRFALT</sequence>
<proteinExistence type="predicted"/>
<reference evidence="1 2" key="1">
    <citation type="journal article" date="2019" name="Emerg. Microbes Infect.">
        <title>Comprehensive subspecies identification of 175 nontuberculous mycobacteria species based on 7547 genomic profiles.</title>
        <authorList>
            <person name="Matsumoto Y."/>
            <person name="Kinjo T."/>
            <person name="Motooka D."/>
            <person name="Nabeya D."/>
            <person name="Jung N."/>
            <person name="Uechi K."/>
            <person name="Horii T."/>
            <person name="Iida T."/>
            <person name="Fujita J."/>
            <person name="Nakamura S."/>
        </authorList>
    </citation>
    <scope>NUCLEOTIDE SEQUENCE [LARGE SCALE GENOMIC DNA]</scope>
    <source>
        <strain evidence="1 2">JCM 6396</strain>
    </source>
</reference>
<organism evidence="1 2">
    <name type="scientific">Mycolicibacterium duvalii</name>
    <dbReference type="NCBI Taxonomy" id="39688"/>
    <lineage>
        <taxon>Bacteria</taxon>
        <taxon>Bacillati</taxon>
        <taxon>Actinomycetota</taxon>
        <taxon>Actinomycetes</taxon>
        <taxon>Mycobacteriales</taxon>
        <taxon>Mycobacteriaceae</taxon>
        <taxon>Mycolicibacterium</taxon>
    </lineage>
</organism>
<protein>
    <submittedName>
        <fullName evidence="1">Uncharacterized protein</fullName>
    </submittedName>
</protein>
<name>A0A7I7K3K7_9MYCO</name>
<accession>A0A7I7K3K7</accession>
<evidence type="ECO:0000313" key="1">
    <source>
        <dbReference type="EMBL" id="BBX18643.1"/>
    </source>
</evidence>
<dbReference type="InterPro" id="IPR041638">
    <property type="entry name" value="BaeRF_family11"/>
</dbReference>
<dbReference type="Pfam" id="PF18855">
    <property type="entry name" value="baeRF_family11"/>
    <property type="match status" value="1"/>
</dbReference>
<dbReference type="Proteomes" id="UP000467006">
    <property type="component" value="Chromosome"/>
</dbReference>
<evidence type="ECO:0000313" key="2">
    <source>
        <dbReference type="Proteomes" id="UP000467006"/>
    </source>
</evidence>
<dbReference type="KEGG" id="mdu:MDUV_35030"/>
<dbReference type="EMBL" id="AP022563">
    <property type="protein sequence ID" value="BBX18643.1"/>
    <property type="molecule type" value="Genomic_DNA"/>
</dbReference>
<keyword evidence="2" id="KW-1185">Reference proteome</keyword>
<gene>
    <name evidence="1" type="ORF">MDUV_35030</name>
</gene>